<evidence type="ECO:0000256" key="2">
    <source>
        <dbReference type="ARBA" id="ARBA00022692"/>
    </source>
</evidence>
<feature type="transmembrane region" description="Helical" evidence="5">
    <location>
        <begin position="90"/>
        <end position="111"/>
    </location>
</feature>
<dbReference type="Pfam" id="PF03151">
    <property type="entry name" value="TPT"/>
    <property type="match status" value="1"/>
</dbReference>
<dbReference type="InterPro" id="IPR050186">
    <property type="entry name" value="TPT_transporter"/>
</dbReference>
<dbReference type="PANTHER" id="PTHR11132">
    <property type="entry name" value="SOLUTE CARRIER FAMILY 35"/>
    <property type="match status" value="1"/>
</dbReference>
<keyword evidence="2 5" id="KW-0812">Transmembrane</keyword>
<dbReference type="InterPro" id="IPR037185">
    <property type="entry name" value="EmrE-like"/>
</dbReference>
<dbReference type="GO" id="GO:0016020">
    <property type="term" value="C:membrane"/>
    <property type="evidence" value="ECO:0007669"/>
    <property type="project" value="UniProtKB-SubCell"/>
</dbReference>
<keyword evidence="8" id="KW-1185">Reference proteome</keyword>
<comment type="caution">
    <text evidence="7">The sequence shown here is derived from an EMBL/GenBank/DDBJ whole genome shotgun (WGS) entry which is preliminary data.</text>
</comment>
<organism evidence="7 8">
    <name type="scientific">Pycnococcus provasolii</name>
    <dbReference type="NCBI Taxonomy" id="41880"/>
    <lineage>
        <taxon>Eukaryota</taxon>
        <taxon>Viridiplantae</taxon>
        <taxon>Chlorophyta</taxon>
        <taxon>Pseudoscourfieldiophyceae</taxon>
        <taxon>Pseudoscourfieldiales</taxon>
        <taxon>Pycnococcaceae</taxon>
        <taxon>Pycnococcus</taxon>
    </lineage>
</organism>
<evidence type="ECO:0000256" key="4">
    <source>
        <dbReference type="ARBA" id="ARBA00023136"/>
    </source>
</evidence>
<dbReference type="OrthoDB" id="6418713at2759"/>
<evidence type="ECO:0000256" key="3">
    <source>
        <dbReference type="ARBA" id="ARBA00022989"/>
    </source>
</evidence>
<evidence type="ECO:0000313" key="7">
    <source>
        <dbReference type="EMBL" id="GHP06980.1"/>
    </source>
</evidence>
<feature type="transmembrane region" description="Helical" evidence="5">
    <location>
        <begin position="277"/>
        <end position="306"/>
    </location>
</feature>
<reference evidence="7" key="1">
    <citation type="submission" date="2020-10" db="EMBL/GenBank/DDBJ databases">
        <title>Unveiling of a novel bifunctional photoreceptor, Dualchrome1, isolated from a cosmopolitan green alga.</title>
        <authorList>
            <person name="Suzuki S."/>
            <person name="Kawachi M."/>
        </authorList>
    </citation>
    <scope>NUCLEOTIDE SEQUENCE</scope>
    <source>
        <strain evidence="7">NIES 2893</strain>
    </source>
</reference>
<sequence length="335" mass="36525">MAASANMLGLTPEMFRQTLVAYGLCAIWIGLSSGVILFNKWILAYMPFPYPVALTLMHQVFCALAAVIMVKGMKMTEPPALTVETYFRTIVPIGGTFAGTLWLGNAAYMYLSVSFIQMLKASMPVAVFLVGSTMGTEKYSHSRMGNMAVITIGIAIASYGELNFVLFGVMLQMASILTESTRLSLVQILLQSRGLKLNPLTTLYYVAPCCALFLAVPFAFIELPKMLSDEDLKLDFFTFFANCCVALGLNLCVFLLIGKTSALTMNVAGVVKDWLLIGLSVVLFGSPVTSVNLFGYSIAFFGVCYYQYIKLRAGQKAAEEKAAEQKDTAQGSQKI</sequence>
<evidence type="ECO:0000256" key="1">
    <source>
        <dbReference type="ARBA" id="ARBA00004141"/>
    </source>
</evidence>
<keyword evidence="4 5" id="KW-0472">Membrane</keyword>
<feature type="transmembrane region" description="Helical" evidence="5">
    <location>
        <begin position="48"/>
        <end position="70"/>
    </location>
</feature>
<feature type="transmembrane region" description="Helical" evidence="5">
    <location>
        <begin position="203"/>
        <end position="224"/>
    </location>
</feature>
<comment type="subcellular location">
    <subcellularLocation>
        <location evidence="1">Membrane</location>
        <topology evidence="1">Multi-pass membrane protein</topology>
    </subcellularLocation>
</comment>
<evidence type="ECO:0000313" key="8">
    <source>
        <dbReference type="Proteomes" id="UP000660262"/>
    </source>
</evidence>
<feature type="domain" description="Sugar phosphate transporter" evidence="6">
    <location>
        <begin position="23"/>
        <end position="306"/>
    </location>
</feature>
<dbReference type="EMBL" id="BNJQ01000015">
    <property type="protein sequence ID" value="GHP06980.1"/>
    <property type="molecule type" value="Genomic_DNA"/>
</dbReference>
<dbReference type="InterPro" id="IPR004853">
    <property type="entry name" value="Sugar_P_trans_dom"/>
</dbReference>
<protein>
    <recommendedName>
        <fullName evidence="6">Sugar phosphate transporter domain-containing protein</fullName>
    </recommendedName>
</protein>
<evidence type="ECO:0000256" key="5">
    <source>
        <dbReference type="SAM" id="Phobius"/>
    </source>
</evidence>
<dbReference type="SUPFAM" id="SSF103481">
    <property type="entry name" value="Multidrug resistance efflux transporter EmrE"/>
    <property type="match status" value="1"/>
</dbReference>
<accession>A0A830HMG4</accession>
<gene>
    <name evidence="7" type="ORF">PPROV_000572400</name>
</gene>
<feature type="transmembrane region" description="Helical" evidence="5">
    <location>
        <begin position="236"/>
        <end position="257"/>
    </location>
</feature>
<dbReference type="Proteomes" id="UP000660262">
    <property type="component" value="Unassembled WGS sequence"/>
</dbReference>
<proteinExistence type="predicted"/>
<dbReference type="AlphaFoldDB" id="A0A830HMG4"/>
<feature type="transmembrane region" description="Helical" evidence="5">
    <location>
        <begin position="147"/>
        <end position="171"/>
    </location>
</feature>
<keyword evidence="3 5" id="KW-1133">Transmembrane helix</keyword>
<feature type="transmembrane region" description="Helical" evidence="5">
    <location>
        <begin position="20"/>
        <end position="42"/>
    </location>
</feature>
<evidence type="ECO:0000259" key="6">
    <source>
        <dbReference type="Pfam" id="PF03151"/>
    </source>
</evidence>
<name>A0A830HMG4_9CHLO</name>